<proteinExistence type="predicted"/>
<evidence type="ECO:0000313" key="2">
    <source>
        <dbReference type="Proteomes" id="UP000198211"/>
    </source>
</evidence>
<dbReference type="EMBL" id="NBNE01004577">
    <property type="protein sequence ID" value="OWZ05164.1"/>
    <property type="molecule type" value="Genomic_DNA"/>
</dbReference>
<sequence length="435" mass="47544">MDTFEACTNNTEALSLYSSILASLSEFAESVDEVLCARLVQEVWTLCAQEAPLMQMVERRSRCEAYRPLDNCHSRARRDKRVTFDCSSLFSGRSEAFGSHGSREHVSNELFQYVYVISNPTCKKREPGLVDVFDASANSEDKNEGLPEGKRVIGSVGGIEAVSTGFIDCIPMGLLIDLGAVVGLVAARVLPQVGLAETPLRPYTFNLNGVSGKPLDILADLDSNSVTLKTTGEVFPSERLGLKKSTPRGSTRLIRPGGQVLVVSNVLGHVSEDSTVLVEGWPELDGTVSVARTLCSIYDMKVVVEMCNASTEDVVNKKRMLVATVTVVPKSAFDSEDGIRTSRLPGATPNFGETVEPILERDKTLREELDPYFSNSKLSGEQKELFRNTFSSFADLFVESSLKPCRTDLLEFSIDTGGHTPIKSRSYRVSKAEGD</sequence>
<accession>A0A225VJ81</accession>
<keyword evidence="2" id="KW-1185">Reference proteome</keyword>
<protein>
    <submittedName>
        <fullName evidence="1">Uncharacterized protein</fullName>
    </submittedName>
</protein>
<feature type="non-terminal residue" evidence="1">
    <location>
        <position position="435"/>
    </location>
</feature>
<evidence type="ECO:0000313" key="1">
    <source>
        <dbReference type="EMBL" id="OWZ05164.1"/>
    </source>
</evidence>
<comment type="caution">
    <text evidence="1">The sequence shown here is derived from an EMBL/GenBank/DDBJ whole genome shotgun (WGS) entry which is preliminary data.</text>
</comment>
<dbReference type="Proteomes" id="UP000198211">
    <property type="component" value="Unassembled WGS sequence"/>
</dbReference>
<name>A0A225VJ81_9STRA</name>
<organism evidence="1 2">
    <name type="scientific">Phytophthora megakarya</name>
    <dbReference type="NCBI Taxonomy" id="4795"/>
    <lineage>
        <taxon>Eukaryota</taxon>
        <taxon>Sar</taxon>
        <taxon>Stramenopiles</taxon>
        <taxon>Oomycota</taxon>
        <taxon>Peronosporomycetes</taxon>
        <taxon>Peronosporales</taxon>
        <taxon>Peronosporaceae</taxon>
        <taxon>Phytophthora</taxon>
    </lineage>
</organism>
<dbReference type="AlphaFoldDB" id="A0A225VJ81"/>
<dbReference type="OrthoDB" id="144862at2759"/>
<reference evidence="2" key="1">
    <citation type="submission" date="2017-03" db="EMBL/GenBank/DDBJ databases">
        <title>Phytopthora megakarya and P. palmivora, two closely related causual agents of cacao black pod achieved similar genome size and gene model numbers by different mechanisms.</title>
        <authorList>
            <person name="Ali S."/>
            <person name="Shao J."/>
            <person name="Larry D.J."/>
            <person name="Kronmiller B."/>
            <person name="Shen D."/>
            <person name="Strem M.D."/>
            <person name="Melnick R.L."/>
            <person name="Guiltinan M.J."/>
            <person name="Tyler B.M."/>
            <person name="Meinhardt L.W."/>
            <person name="Bailey B.A."/>
        </authorList>
    </citation>
    <scope>NUCLEOTIDE SEQUENCE [LARGE SCALE GENOMIC DNA]</scope>
    <source>
        <strain evidence="2">zdho120</strain>
    </source>
</reference>
<gene>
    <name evidence="1" type="ORF">PHMEG_00022793</name>
</gene>